<dbReference type="Proteomes" id="UP000054047">
    <property type="component" value="Unassembled WGS sequence"/>
</dbReference>
<keyword evidence="2" id="KW-1185">Reference proteome</keyword>
<evidence type="ECO:0000313" key="1">
    <source>
        <dbReference type="EMBL" id="KIH53439.1"/>
    </source>
</evidence>
<dbReference type="AlphaFoldDB" id="A0A0C2G3G2"/>
<dbReference type="EMBL" id="KN741213">
    <property type="protein sequence ID" value="KIH53439.1"/>
    <property type="molecule type" value="Genomic_DNA"/>
</dbReference>
<protein>
    <submittedName>
        <fullName evidence="1">Uncharacterized protein</fullName>
    </submittedName>
</protein>
<organism evidence="1 2">
    <name type="scientific">Ancylostoma duodenale</name>
    <dbReference type="NCBI Taxonomy" id="51022"/>
    <lineage>
        <taxon>Eukaryota</taxon>
        <taxon>Metazoa</taxon>
        <taxon>Ecdysozoa</taxon>
        <taxon>Nematoda</taxon>
        <taxon>Chromadorea</taxon>
        <taxon>Rhabditida</taxon>
        <taxon>Rhabditina</taxon>
        <taxon>Rhabditomorpha</taxon>
        <taxon>Strongyloidea</taxon>
        <taxon>Ancylostomatidae</taxon>
        <taxon>Ancylostomatinae</taxon>
        <taxon>Ancylostoma</taxon>
    </lineage>
</organism>
<sequence>MEYPFRVSEIVHCSHQKECFDNEGFTGTGNDDTRPDDLSFSIRDLAYGKPFEEDDVLVSDLNVDIPVNKSLIVTGPVVLANHHSLRILANLWPSKSVLAKGGKGGGQVMGMEWMEPKIARMLETNA</sequence>
<reference evidence="1 2" key="1">
    <citation type="submission" date="2013-12" db="EMBL/GenBank/DDBJ databases">
        <title>Draft genome of the parsitic nematode Ancylostoma duodenale.</title>
        <authorList>
            <person name="Mitreva M."/>
        </authorList>
    </citation>
    <scope>NUCLEOTIDE SEQUENCE [LARGE SCALE GENOMIC DNA]</scope>
    <source>
        <strain evidence="1 2">Zhejiang</strain>
    </source>
</reference>
<gene>
    <name evidence="1" type="ORF">ANCDUO_16437</name>
</gene>
<name>A0A0C2G3G2_9BILA</name>
<evidence type="ECO:0000313" key="2">
    <source>
        <dbReference type="Proteomes" id="UP000054047"/>
    </source>
</evidence>
<proteinExistence type="predicted"/>
<accession>A0A0C2G3G2</accession>